<proteinExistence type="predicted"/>
<keyword evidence="1" id="KW-0472">Membrane</keyword>
<sequence>MNKEAFKELLQRQKEGRTSDKEDKLIEEVWNLLGERQPGFRWDEGMEERVKRSIHRKITASIQVPARQKAVLVRQWLKIAAVFVVLVTAGWGFWTLSGDATPQQALIVKSTDANQRARITLPDGSVVQLNVNTTLIYPENFDDGQRLVKLDGEAFFEVTRDSLRPFLVRSGGLQTKVLGTSFNVNAYRGEREMVTVKSGKVQVAVKGSPGQAVHLVPDEAAFYQETTASLKKGPFDADQVIGWKSGRLDFDMVPFEEVVQTLERYYHTEVTLKNYQKGSCMIKASYENNGLNFILSGLQLLVDFEYQRNEDNSITIEYQSCRNS</sequence>
<dbReference type="InterPro" id="IPR032508">
    <property type="entry name" value="FecR_C"/>
</dbReference>
<keyword evidence="1" id="KW-0812">Transmembrane</keyword>
<dbReference type="RefSeq" id="WP_141616558.1">
    <property type="nucleotide sequence ID" value="NZ_CP041253.1"/>
</dbReference>
<protein>
    <submittedName>
        <fullName evidence="4">DUF4974 domain-containing protein</fullName>
    </submittedName>
</protein>
<feature type="domain" description="FecR protein" evidence="2">
    <location>
        <begin position="110"/>
        <end position="202"/>
    </location>
</feature>
<reference evidence="4 5" key="1">
    <citation type="submission" date="2019-06" db="EMBL/GenBank/DDBJ databases">
        <title>Echinicola alkalisoli sp. nov. isolated from saline soil.</title>
        <authorList>
            <person name="Sun J.-Q."/>
            <person name="Xu L."/>
        </authorList>
    </citation>
    <scope>NUCLEOTIDE SEQUENCE [LARGE SCALE GENOMIC DNA]</scope>
    <source>
        <strain evidence="4 5">LN3S3</strain>
    </source>
</reference>
<dbReference type="Proteomes" id="UP000316614">
    <property type="component" value="Chromosome"/>
</dbReference>
<dbReference type="PANTHER" id="PTHR30273">
    <property type="entry name" value="PERIPLASMIC SIGNAL SENSOR AND SIGMA FACTOR ACTIVATOR FECR-RELATED"/>
    <property type="match status" value="1"/>
</dbReference>
<keyword evidence="1" id="KW-1133">Transmembrane helix</keyword>
<dbReference type="AlphaFoldDB" id="A0A514CNP5"/>
<dbReference type="Pfam" id="PF16344">
    <property type="entry name" value="FecR_C"/>
    <property type="match status" value="1"/>
</dbReference>
<feature type="domain" description="Protein FecR C-terminal" evidence="3">
    <location>
        <begin position="248"/>
        <end position="316"/>
    </location>
</feature>
<dbReference type="InterPro" id="IPR006860">
    <property type="entry name" value="FecR"/>
</dbReference>
<dbReference type="KEGG" id="echi:FKX85_20845"/>
<evidence type="ECO:0000313" key="5">
    <source>
        <dbReference type="Proteomes" id="UP000316614"/>
    </source>
</evidence>
<dbReference type="Gene3D" id="3.55.50.30">
    <property type="match status" value="1"/>
</dbReference>
<dbReference type="Pfam" id="PF04773">
    <property type="entry name" value="FecR"/>
    <property type="match status" value="1"/>
</dbReference>
<dbReference type="InterPro" id="IPR012373">
    <property type="entry name" value="Ferrdict_sens_TM"/>
</dbReference>
<feature type="transmembrane region" description="Helical" evidence="1">
    <location>
        <begin position="76"/>
        <end position="94"/>
    </location>
</feature>
<evidence type="ECO:0000259" key="2">
    <source>
        <dbReference type="Pfam" id="PF04773"/>
    </source>
</evidence>
<dbReference type="GO" id="GO:0016989">
    <property type="term" value="F:sigma factor antagonist activity"/>
    <property type="evidence" value="ECO:0007669"/>
    <property type="project" value="TreeGrafter"/>
</dbReference>
<organism evidence="4 5">
    <name type="scientific">Echinicola soli</name>
    <dbReference type="NCBI Taxonomy" id="2591634"/>
    <lineage>
        <taxon>Bacteria</taxon>
        <taxon>Pseudomonadati</taxon>
        <taxon>Bacteroidota</taxon>
        <taxon>Cytophagia</taxon>
        <taxon>Cytophagales</taxon>
        <taxon>Cyclobacteriaceae</taxon>
        <taxon>Echinicola</taxon>
    </lineage>
</organism>
<name>A0A514CNP5_9BACT</name>
<evidence type="ECO:0000259" key="3">
    <source>
        <dbReference type="Pfam" id="PF16344"/>
    </source>
</evidence>
<dbReference type="PIRSF" id="PIRSF018266">
    <property type="entry name" value="FecR"/>
    <property type="match status" value="1"/>
</dbReference>
<gene>
    <name evidence="4" type="ORF">FKX85_20845</name>
</gene>
<accession>A0A514CNP5</accession>
<dbReference type="OrthoDB" id="837389at2"/>
<dbReference type="Gene3D" id="2.60.120.1440">
    <property type="match status" value="1"/>
</dbReference>
<evidence type="ECO:0000256" key="1">
    <source>
        <dbReference type="SAM" id="Phobius"/>
    </source>
</evidence>
<dbReference type="EMBL" id="CP041253">
    <property type="protein sequence ID" value="QDH81344.1"/>
    <property type="molecule type" value="Genomic_DNA"/>
</dbReference>
<keyword evidence="5" id="KW-1185">Reference proteome</keyword>
<evidence type="ECO:0000313" key="4">
    <source>
        <dbReference type="EMBL" id="QDH81344.1"/>
    </source>
</evidence>
<dbReference type="PANTHER" id="PTHR30273:SF2">
    <property type="entry name" value="PROTEIN FECR"/>
    <property type="match status" value="1"/>
</dbReference>